<feature type="signal peptide" evidence="2">
    <location>
        <begin position="1"/>
        <end position="22"/>
    </location>
</feature>
<reference evidence="4" key="1">
    <citation type="submission" date="2014-10" db="EMBL/GenBank/DDBJ databases">
        <authorList>
            <person name="Kuske C.R."/>
            <person name="Challacombe J.F."/>
            <person name="Daligault H.E."/>
            <person name="Davenport K.W."/>
            <person name="Johnson S.L."/>
            <person name="Siddaramappa S."/>
            <person name="Petersen J.M."/>
        </authorList>
    </citation>
    <scope>NUCLEOTIDE SEQUENCE [LARGE SCALE GENOMIC DNA]</scope>
    <source>
        <strain evidence="4">CA97-1460</strain>
    </source>
</reference>
<evidence type="ECO:0000313" key="4">
    <source>
        <dbReference type="Proteomes" id="UP000182521"/>
    </source>
</evidence>
<feature type="chain" id="PRO_5012520484" evidence="2">
    <location>
        <begin position="23"/>
        <end position="251"/>
    </location>
</feature>
<dbReference type="OrthoDB" id="5604059at2"/>
<evidence type="ECO:0000256" key="2">
    <source>
        <dbReference type="SAM" id="SignalP"/>
    </source>
</evidence>
<keyword evidence="2" id="KW-0732">Signal</keyword>
<dbReference type="Proteomes" id="UP000182521">
    <property type="component" value="Chromosome"/>
</dbReference>
<dbReference type="KEGG" id="frc:KX01_9"/>
<evidence type="ECO:0000256" key="1">
    <source>
        <dbReference type="SAM" id="MobiDB-lite"/>
    </source>
</evidence>
<organism evidence="3 4">
    <name type="scientific">Francisella frigiditurris</name>
    <dbReference type="NCBI Taxonomy" id="1542390"/>
    <lineage>
        <taxon>Bacteria</taxon>
        <taxon>Pseudomonadati</taxon>
        <taxon>Pseudomonadota</taxon>
        <taxon>Gammaproteobacteria</taxon>
        <taxon>Thiotrichales</taxon>
        <taxon>Francisellaceae</taxon>
        <taxon>Francisella</taxon>
    </lineage>
</organism>
<proteinExistence type="predicted"/>
<name>A0A1J0KRF4_9GAMM</name>
<gene>
    <name evidence="3" type="ORF">KX01_9</name>
</gene>
<dbReference type="EMBL" id="CP009654">
    <property type="protein sequence ID" value="APC96282.1"/>
    <property type="molecule type" value="Genomic_DNA"/>
</dbReference>
<feature type="compositionally biased region" description="Acidic residues" evidence="1">
    <location>
        <begin position="60"/>
        <end position="69"/>
    </location>
</feature>
<dbReference type="RefSeq" id="WP_156860343.1">
    <property type="nucleotide sequence ID" value="NZ_CP009654.1"/>
</dbReference>
<feature type="compositionally biased region" description="Polar residues" evidence="1">
    <location>
        <begin position="41"/>
        <end position="59"/>
    </location>
</feature>
<accession>A0A1J0KRF4</accession>
<keyword evidence="4" id="KW-1185">Reference proteome</keyword>
<evidence type="ECO:0000313" key="3">
    <source>
        <dbReference type="EMBL" id="APC96282.1"/>
    </source>
</evidence>
<protein>
    <submittedName>
        <fullName evidence="3">Uncharacterized protein</fullName>
    </submittedName>
</protein>
<feature type="region of interest" description="Disordered" evidence="1">
    <location>
        <begin position="41"/>
        <end position="81"/>
    </location>
</feature>
<dbReference type="AlphaFoldDB" id="A0A1J0KRF4"/>
<sequence length="251" mass="27778">MFKKYFLITFFIFSFLFESAIAIGAESASVNSNSMNLMQTNSGSSLPIDSDINSGSSANIDEDSVDEEQGSQVDGYSNDDAFVDDKLDEDEAFNKSMDEPYLSDDKFAKNIDENYIEGQSSADTVDDVQESDADMLDNNEDSTVGSNVNDKSAYVIGDATKDGYSNKNTDIFSPIAKSDDNSYDDDNNFLIKDVTFVSATKDEEGRSFKDCLILKKYSDGTWETYCQPPKKPETCSQKDWDELATLAVLTC</sequence>